<dbReference type="InterPro" id="IPR012336">
    <property type="entry name" value="Thioredoxin-like_fold"/>
</dbReference>
<proteinExistence type="predicted"/>
<dbReference type="STRING" id="981085.W9QNN0"/>
<keyword evidence="2" id="KW-0677">Repeat</keyword>
<dbReference type="Pfam" id="PF03107">
    <property type="entry name" value="C1_2"/>
    <property type="match status" value="1"/>
</dbReference>
<evidence type="ECO:0000313" key="10">
    <source>
        <dbReference type="Proteomes" id="UP000030645"/>
    </source>
</evidence>
<evidence type="ECO:0000256" key="5">
    <source>
        <dbReference type="ARBA" id="ARBA00047388"/>
    </source>
</evidence>
<comment type="catalytic activity">
    <reaction evidence="6">
        <text>[protein]-dithiol + NADP(+) = [protein]-disulfide + NADPH + H(+)</text>
        <dbReference type="Rhea" id="RHEA:18753"/>
        <dbReference type="Rhea" id="RHEA-COMP:10593"/>
        <dbReference type="Rhea" id="RHEA-COMP:10594"/>
        <dbReference type="ChEBI" id="CHEBI:15378"/>
        <dbReference type="ChEBI" id="CHEBI:29950"/>
        <dbReference type="ChEBI" id="CHEBI:50058"/>
        <dbReference type="ChEBI" id="CHEBI:57783"/>
        <dbReference type="ChEBI" id="CHEBI:58349"/>
        <dbReference type="EC" id="1.8.1.8"/>
    </reaction>
</comment>
<dbReference type="CDD" id="cd00029">
    <property type="entry name" value="C1"/>
    <property type="match status" value="1"/>
</dbReference>
<feature type="domain" description="Thioredoxin-like fold" evidence="8">
    <location>
        <begin position="362"/>
        <end position="457"/>
    </location>
</feature>
<gene>
    <name evidence="9" type="ORF">L484_026452</name>
</gene>
<evidence type="ECO:0000259" key="7">
    <source>
        <dbReference type="Pfam" id="PF03107"/>
    </source>
</evidence>
<dbReference type="EMBL" id="KE343883">
    <property type="protein sequence ID" value="EXB44870.1"/>
    <property type="molecule type" value="Genomic_DNA"/>
</dbReference>
<feature type="domain" description="Thioredoxin-like fold" evidence="8">
    <location>
        <begin position="44"/>
        <end position="122"/>
    </location>
</feature>
<dbReference type="SUPFAM" id="SSF57889">
    <property type="entry name" value="Cysteine-rich domain"/>
    <property type="match status" value="1"/>
</dbReference>
<dbReference type="PANTHER" id="PTHR13871:SF96">
    <property type="entry name" value="THIOREDOXIN DOMAIN-CONTAINING PROTEIN"/>
    <property type="match status" value="1"/>
</dbReference>
<comment type="catalytic activity">
    <reaction evidence="5">
        <text>[protein]-dithiol + NAD(+) = [protein]-disulfide + NADH + H(+)</text>
        <dbReference type="Rhea" id="RHEA:18749"/>
        <dbReference type="Rhea" id="RHEA-COMP:10593"/>
        <dbReference type="Rhea" id="RHEA-COMP:10594"/>
        <dbReference type="ChEBI" id="CHEBI:15378"/>
        <dbReference type="ChEBI" id="CHEBI:29950"/>
        <dbReference type="ChEBI" id="CHEBI:50058"/>
        <dbReference type="ChEBI" id="CHEBI:57540"/>
        <dbReference type="ChEBI" id="CHEBI:57945"/>
        <dbReference type="EC" id="1.8.1.8"/>
    </reaction>
</comment>
<evidence type="ECO:0000256" key="4">
    <source>
        <dbReference type="ARBA" id="ARBA00023027"/>
    </source>
</evidence>
<dbReference type="PANTHER" id="PTHR13871">
    <property type="entry name" value="THIOREDOXIN"/>
    <property type="match status" value="1"/>
</dbReference>
<dbReference type="InterPro" id="IPR052259">
    <property type="entry name" value="Nucleoredoxin-like"/>
</dbReference>
<dbReference type="SUPFAM" id="SSF52833">
    <property type="entry name" value="Thioredoxin-like"/>
    <property type="match status" value="1"/>
</dbReference>
<dbReference type="AlphaFoldDB" id="W9QNN0"/>
<sequence>MTKCNHVNDIITPDLSVLFSSDQRDFLIRNNGEKIVGIYLNTPKFMDPYGSFVSKVAVSKGDFEVVFVCYNAIHEEEFNDYFAKMPWLAIPFPETNDIKQRLRKWFRMRDCGLIIIHSNGEILTQETANHMTEWFGEDAYPFTQERFNFLKDQVEASKRNQSITSLLISKSRDFLLSNHGNYQLPVSECELVGKTVCLYFGDNHLKSNDGRYSPCPEFTFLLVYVYNKLKEKGEKFEVVFLSCDQQIEEFKQGLEIMPWLTLPFKDNMAVSLWHYFDFRSDQHTPQLVIIGPDGKTLNKNNVVALIEEYGIDADPFTQEKVDELVKAKEEVPHTLESLLVYGDKDFVIRKNGCKVLVSELVGKNILLFINQYEQLETPKFTKTLIRTYLDIKANKDKALEVIFIAANIEDEWAFDECFSRMPWLALPYRDARKKRIQRIFQLVRCPTIIAIDTSGQVVTNITSFHHPIIMHGAEAYPFTEERFKYMKKEVDKMAKGSWPQKLKHELHAEHELLLMKDRQLYTCSACMEFGTRWTFFCKQCKFNLHPKCALDKQSITLE</sequence>
<evidence type="ECO:0000256" key="6">
    <source>
        <dbReference type="ARBA" id="ARBA00047804"/>
    </source>
</evidence>
<organism evidence="9 10">
    <name type="scientific">Morus notabilis</name>
    <dbReference type="NCBI Taxonomy" id="981085"/>
    <lineage>
        <taxon>Eukaryota</taxon>
        <taxon>Viridiplantae</taxon>
        <taxon>Streptophyta</taxon>
        <taxon>Embryophyta</taxon>
        <taxon>Tracheophyta</taxon>
        <taxon>Spermatophyta</taxon>
        <taxon>Magnoliopsida</taxon>
        <taxon>eudicotyledons</taxon>
        <taxon>Gunneridae</taxon>
        <taxon>Pentapetalae</taxon>
        <taxon>rosids</taxon>
        <taxon>fabids</taxon>
        <taxon>Rosales</taxon>
        <taxon>Moraceae</taxon>
        <taxon>Moreae</taxon>
        <taxon>Morus</taxon>
    </lineage>
</organism>
<evidence type="ECO:0000256" key="3">
    <source>
        <dbReference type="ARBA" id="ARBA00023002"/>
    </source>
</evidence>
<accession>W9QNN0</accession>
<dbReference type="eggNOG" id="KOG2501">
    <property type="taxonomic scope" value="Eukaryota"/>
</dbReference>
<dbReference type="GO" id="GO:0047134">
    <property type="term" value="F:protein-disulfide reductase [NAD(P)H] activity"/>
    <property type="evidence" value="ECO:0007669"/>
    <property type="project" value="UniProtKB-EC"/>
</dbReference>
<dbReference type="InterPro" id="IPR046349">
    <property type="entry name" value="C1-like_sf"/>
</dbReference>
<keyword evidence="3" id="KW-0560">Oxidoreductase</keyword>
<evidence type="ECO:0000256" key="1">
    <source>
        <dbReference type="ARBA" id="ARBA00012612"/>
    </source>
</evidence>
<dbReference type="InterPro" id="IPR004146">
    <property type="entry name" value="DC1"/>
</dbReference>
<feature type="domain" description="DC1" evidence="7">
    <location>
        <begin position="506"/>
        <end position="549"/>
    </location>
</feature>
<keyword evidence="4" id="KW-0520">NAD</keyword>
<keyword evidence="10" id="KW-1185">Reference proteome</keyword>
<evidence type="ECO:0000256" key="2">
    <source>
        <dbReference type="ARBA" id="ARBA00022737"/>
    </source>
</evidence>
<dbReference type="InterPro" id="IPR036249">
    <property type="entry name" value="Thioredoxin-like_sf"/>
</dbReference>
<evidence type="ECO:0000313" key="9">
    <source>
        <dbReference type="EMBL" id="EXB44870.1"/>
    </source>
</evidence>
<dbReference type="Gene3D" id="3.40.30.10">
    <property type="entry name" value="Glutaredoxin"/>
    <property type="match status" value="3"/>
</dbReference>
<dbReference type="Proteomes" id="UP000030645">
    <property type="component" value="Unassembled WGS sequence"/>
</dbReference>
<dbReference type="Pfam" id="PF13905">
    <property type="entry name" value="Thioredoxin_8"/>
    <property type="match status" value="3"/>
</dbReference>
<dbReference type="EC" id="1.8.1.8" evidence="1"/>
<protein>
    <recommendedName>
        <fullName evidence="1">protein-disulfide reductase</fullName>
        <ecNumber evidence="1">1.8.1.8</ecNumber>
    </recommendedName>
</protein>
<evidence type="ECO:0000259" key="8">
    <source>
        <dbReference type="Pfam" id="PF13905"/>
    </source>
</evidence>
<feature type="domain" description="Thioredoxin-like fold" evidence="8">
    <location>
        <begin position="193"/>
        <end position="295"/>
    </location>
</feature>
<reference evidence="10" key="1">
    <citation type="submission" date="2013-01" db="EMBL/GenBank/DDBJ databases">
        <title>Draft Genome Sequence of a Mulberry Tree, Morus notabilis C.K. Schneid.</title>
        <authorList>
            <person name="He N."/>
            <person name="Zhao S."/>
        </authorList>
    </citation>
    <scope>NUCLEOTIDE SEQUENCE</scope>
</reference>
<name>W9QNN0_9ROSA</name>